<sequence>MRSTSKLFNRNILPHNKPYLRNKPSKTKRHLRLKGGRIDKAYNIKDYDSSLRINIYTTNTRF</sequence>
<evidence type="ECO:0000313" key="1">
    <source>
        <dbReference type="EMBL" id="JAH98999.1"/>
    </source>
</evidence>
<proteinExistence type="predicted"/>
<protein>
    <submittedName>
        <fullName evidence="1">Uncharacterized protein</fullName>
    </submittedName>
</protein>
<organism evidence="1">
    <name type="scientific">Anguilla anguilla</name>
    <name type="common">European freshwater eel</name>
    <name type="synonym">Muraena anguilla</name>
    <dbReference type="NCBI Taxonomy" id="7936"/>
    <lineage>
        <taxon>Eukaryota</taxon>
        <taxon>Metazoa</taxon>
        <taxon>Chordata</taxon>
        <taxon>Craniata</taxon>
        <taxon>Vertebrata</taxon>
        <taxon>Euteleostomi</taxon>
        <taxon>Actinopterygii</taxon>
        <taxon>Neopterygii</taxon>
        <taxon>Teleostei</taxon>
        <taxon>Anguilliformes</taxon>
        <taxon>Anguillidae</taxon>
        <taxon>Anguilla</taxon>
    </lineage>
</organism>
<dbReference type="AlphaFoldDB" id="A0A0E9X8R3"/>
<name>A0A0E9X8R3_ANGAN</name>
<reference evidence="1" key="2">
    <citation type="journal article" date="2015" name="Fish Shellfish Immunol.">
        <title>Early steps in the European eel (Anguilla anguilla)-Vibrio vulnificus interaction in the gills: Role of the RtxA13 toxin.</title>
        <authorList>
            <person name="Callol A."/>
            <person name="Pajuelo D."/>
            <person name="Ebbesson L."/>
            <person name="Teles M."/>
            <person name="MacKenzie S."/>
            <person name="Amaro C."/>
        </authorList>
    </citation>
    <scope>NUCLEOTIDE SEQUENCE</scope>
</reference>
<accession>A0A0E9X8R3</accession>
<reference evidence="1" key="1">
    <citation type="submission" date="2014-11" db="EMBL/GenBank/DDBJ databases">
        <authorList>
            <person name="Amaro Gonzalez C."/>
        </authorList>
    </citation>
    <scope>NUCLEOTIDE SEQUENCE</scope>
</reference>
<dbReference type="EMBL" id="GBXM01009578">
    <property type="protein sequence ID" value="JAH98999.1"/>
    <property type="molecule type" value="Transcribed_RNA"/>
</dbReference>